<reference evidence="3 4" key="1">
    <citation type="journal article" date="2011" name="J. Bacteriol.">
        <title>Genome sequence of the verrucomicrobium Opitutus terrae PB90-1, an abundant inhabitant of rice paddy soil ecosystems.</title>
        <authorList>
            <person name="van Passel M.W."/>
            <person name="Kant R."/>
            <person name="Palva A."/>
            <person name="Copeland A."/>
            <person name="Lucas S."/>
            <person name="Lapidus A."/>
            <person name="Glavina del Rio T."/>
            <person name="Pitluck S."/>
            <person name="Goltsman E."/>
            <person name="Clum A."/>
            <person name="Sun H."/>
            <person name="Schmutz J."/>
            <person name="Larimer F.W."/>
            <person name="Land M.L."/>
            <person name="Hauser L."/>
            <person name="Kyrpides N."/>
            <person name="Mikhailova N."/>
            <person name="Richardson P.P."/>
            <person name="Janssen P.H."/>
            <person name="de Vos W.M."/>
            <person name="Smidt H."/>
        </authorList>
    </citation>
    <scope>NUCLEOTIDE SEQUENCE [LARGE SCALE GENOMIC DNA]</scope>
    <source>
        <strain evidence="4">DSM 11246 / JCM 15787 / PB90-1</strain>
    </source>
</reference>
<dbReference type="InterPro" id="IPR050855">
    <property type="entry name" value="NDM-1-like"/>
</dbReference>
<evidence type="ECO:0000259" key="2">
    <source>
        <dbReference type="SMART" id="SM00849"/>
    </source>
</evidence>
<dbReference type="OrthoDB" id="9802248at2"/>
<dbReference type="EMBL" id="CP001032">
    <property type="protein sequence ID" value="ACB74399.1"/>
    <property type="molecule type" value="Genomic_DNA"/>
</dbReference>
<gene>
    <name evidence="3" type="ordered locus">Oter_1111</name>
</gene>
<protein>
    <submittedName>
        <fullName evidence="3">Beta-lactamase</fullName>
        <ecNumber evidence="3">3.5.2.6</ecNumber>
    </submittedName>
</protein>
<keyword evidence="4" id="KW-1185">Reference proteome</keyword>
<dbReference type="PANTHER" id="PTHR42951">
    <property type="entry name" value="METALLO-BETA-LACTAMASE DOMAIN-CONTAINING"/>
    <property type="match status" value="1"/>
</dbReference>
<dbReference type="Pfam" id="PF00753">
    <property type="entry name" value="Lactamase_B"/>
    <property type="match status" value="1"/>
</dbReference>
<dbReference type="Gene3D" id="3.60.15.10">
    <property type="entry name" value="Ribonuclease Z/Hydroxyacylglutathione hydrolase-like"/>
    <property type="match status" value="1"/>
</dbReference>
<dbReference type="AlphaFoldDB" id="B1ZNG5"/>
<sequence>MCRNFLGPLFHLCVWFATFVGPAVSAQPTELWRSWNQPVAPFRIVENVYYVGASDIAAYLITTPDGHILLETGFAETVPLVRASLRQLGIEPRDIRILLTSHAHIDHAGGLKAMKALTGARLIASAPEAAALARGGRGDFHYGDQLAFEPVTVDEIVADGGTVTLGGVTLTAHLTPGHTPGSTTWTCRVRTGGRELDVVFAASVSAPGYQLVNNAAYPDIWRDLQASIAALRALPCDVFLAPHGQVFGLTNKARRLAEHPETHPFIDPDGYRAFCDDAEARLRKQHAEQAAALEARNKR</sequence>
<dbReference type="KEGG" id="ote:Oter_1111"/>
<proteinExistence type="predicted"/>
<accession>B1ZNG5</accession>
<dbReference type="NCBIfam" id="NF033105">
    <property type="entry name" value="bla_subclass_B3"/>
    <property type="match status" value="1"/>
</dbReference>
<feature type="domain" description="Metallo-beta-lactamase" evidence="2">
    <location>
        <begin position="55"/>
        <end position="243"/>
    </location>
</feature>
<dbReference type="NCBIfam" id="NF012229">
    <property type="entry name" value="bla_class_B_core"/>
    <property type="match status" value="1"/>
</dbReference>
<evidence type="ECO:0000313" key="3">
    <source>
        <dbReference type="EMBL" id="ACB74399.1"/>
    </source>
</evidence>
<name>B1ZNG5_OPITP</name>
<dbReference type="eggNOG" id="COG0491">
    <property type="taxonomic scope" value="Bacteria"/>
</dbReference>
<evidence type="ECO:0000313" key="4">
    <source>
        <dbReference type="Proteomes" id="UP000007013"/>
    </source>
</evidence>
<dbReference type="CDD" id="cd16288">
    <property type="entry name" value="BJP-1_FEZ-1-like_MBL-B3"/>
    <property type="match status" value="1"/>
</dbReference>
<keyword evidence="3" id="KW-0378">Hydrolase</keyword>
<keyword evidence="1" id="KW-0732">Signal</keyword>
<dbReference type="RefSeq" id="WP_012373937.1">
    <property type="nucleotide sequence ID" value="NC_010571.1"/>
</dbReference>
<feature type="chain" id="PRO_5002774262" evidence="1">
    <location>
        <begin position="27"/>
        <end position="299"/>
    </location>
</feature>
<dbReference type="PANTHER" id="PTHR42951:SF17">
    <property type="entry name" value="METALLO-BETA-LACTAMASE DOMAIN-CONTAINING PROTEIN"/>
    <property type="match status" value="1"/>
</dbReference>
<dbReference type="InterPro" id="IPR001279">
    <property type="entry name" value="Metallo-B-lactamas"/>
</dbReference>
<feature type="signal peptide" evidence="1">
    <location>
        <begin position="1"/>
        <end position="26"/>
    </location>
</feature>
<dbReference type="InterPro" id="IPR036866">
    <property type="entry name" value="RibonucZ/Hydroxyglut_hydro"/>
</dbReference>
<dbReference type="SUPFAM" id="SSF56281">
    <property type="entry name" value="Metallo-hydrolase/oxidoreductase"/>
    <property type="match status" value="1"/>
</dbReference>
<dbReference type="STRING" id="452637.Oter_1111"/>
<evidence type="ECO:0000256" key="1">
    <source>
        <dbReference type="SAM" id="SignalP"/>
    </source>
</evidence>
<dbReference type="HOGENOM" id="CLU_066441_1_0_0"/>
<dbReference type="EC" id="3.5.2.6" evidence="3"/>
<dbReference type="GO" id="GO:0008800">
    <property type="term" value="F:beta-lactamase activity"/>
    <property type="evidence" value="ECO:0007669"/>
    <property type="project" value="UniProtKB-EC"/>
</dbReference>
<dbReference type="Proteomes" id="UP000007013">
    <property type="component" value="Chromosome"/>
</dbReference>
<dbReference type="SMART" id="SM00849">
    <property type="entry name" value="Lactamase_B"/>
    <property type="match status" value="1"/>
</dbReference>
<organism evidence="3 4">
    <name type="scientific">Opitutus terrae (strain DSM 11246 / JCM 15787 / PB90-1)</name>
    <dbReference type="NCBI Taxonomy" id="452637"/>
    <lineage>
        <taxon>Bacteria</taxon>
        <taxon>Pseudomonadati</taxon>
        <taxon>Verrucomicrobiota</taxon>
        <taxon>Opitutia</taxon>
        <taxon>Opitutales</taxon>
        <taxon>Opitutaceae</taxon>
        <taxon>Opitutus</taxon>
    </lineage>
</organism>